<protein>
    <submittedName>
        <fullName evidence="1">Uncharacterized protein</fullName>
    </submittedName>
</protein>
<dbReference type="AlphaFoldDB" id="A0A8D8PSW6"/>
<dbReference type="EMBL" id="HBUF01025542">
    <property type="protein sequence ID" value="CAG6612804.1"/>
    <property type="molecule type" value="Transcribed_RNA"/>
</dbReference>
<sequence length="162" mass="18113">MELPRPCLLNCLHPPILTRLVTVLPSIVYRLIQPLPLQAIPPQARVDRTFTHTAPAVLLLATHPTRHPPKNIPLSQQIPPLTFPQTVLLPQHLFLVLPFLLPHPHLLTPKLLLPPTTSTKMEISTSQVAVFPHLLTRKLLLPPTSSKMEEISTPQVVVLFLT</sequence>
<accession>A0A8D8PSW6</accession>
<evidence type="ECO:0000313" key="1">
    <source>
        <dbReference type="EMBL" id="CAG6612804.1"/>
    </source>
</evidence>
<organism evidence="1">
    <name type="scientific">Cacopsylla melanoneura</name>
    <dbReference type="NCBI Taxonomy" id="428564"/>
    <lineage>
        <taxon>Eukaryota</taxon>
        <taxon>Metazoa</taxon>
        <taxon>Ecdysozoa</taxon>
        <taxon>Arthropoda</taxon>
        <taxon>Hexapoda</taxon>
        <taxon>Insecta</taxon>
        <taxon>Pterygota</taxon>
        <taxon>Neoptera</taxon>
        <taxon>Paraneoptera</taxon>
        <taxon>Hemiptera</taxon>
        <taxon>Sternorrhyncha</taxon>
        <taxon>Psylloidea</taxon>
        <taxon>Psyllidae</taxon>
        <taxon>Psyllinae</taxon>
        <taxon>Cacopsylla</taxon>
    </lineage>
</organism>
<reference evidence="1" key="1">
    <citation type="submission" date="2021-05" db="EMBL/GenBank/DDBJ databases">
        <authorList>
            <person name="Alioto T."/>
            <person name="Alioto T."/>
            <person name="Gomez Garrido J."/>
        </authorList>
    </citation>
    <scope>NUCLEOTIDE SEQUENCE</scope>
</reference>
<proteinExistence type="predicted"/>
<name>A0A8D8PSW6_9HEMI</name>